<dbReference type="KEGG" id="oho:Oweho_1663"/>
<name>G8R011_OWEHD</name>
<dbReference type="HOGENOM" id="CLU_004847_0_0_10"/>
<evidence type="ECO:0000313" key="5">
    <source>
        <dbReference type="Proteomes" id="UP000005631"/>
    </source>
</evidence>
<dbReference type="RefSeq" id="WP_014202007.1">
    <property type="nucleotide sequence ID" value="NC_016599.1"/>
</dbReference>
<keyword evidence="5" id="KW-1185">Reference proteome</keyword>
<feature type="region of interest" description="Disordered" evidence="2">
    <location>
        <begin position="1009"/>
        <end position="1029"/>
    </location>
</feature>
<feature type="compositionally biased region" description="Polar residues" evidence="2">
    <location>
        <begin position="540"/>
        <end position="553"/>
    </location>
</feature>
<dbReference type="InterPro" id="IPR052025">
    <property type="entry name" value="Xyloglucanase_GH74"/>
</dbReference>
<reference evidence="4 5" key="1">
    <citation type="journal article" date="2012" name="Stand. Genomic Sci.">
        <title>Genome sequence of the orange-pigmented seawater bacterium Owenweeksia hongkongensis type strain (UST20020801(T)).</title>
        <authorList>
            <person name="Riedel T."/>
            <person name="Held B."/>
            <person name="Nolan M."/>
            <person name="Lucas S."/>
            <person name="Lapidus A."/>
            <person name="Tice H."/>
            <person name="Del Rio T.G."/>
            <person name="Cheng J.F."/>
            <person name="Han C."/>
            <person name="Tapia R."/>
            <person name="Goodwin L.A."/>
            <person name="Pitluck S."/>
            <person name="Liolios K."/>
            <person name="Mavromatis K."/>
            <person name="Pagani I."/>
            <person name="Ivanova N."/>
            <person name="Mikhailova N."/>
            <person name="Pati A."/>
            <person name="Chen A."/>
            <person name="Palaniappan K."/>
            <person name="Rohde M."/>
            <person name="Tindall B.J."/>
            <person name="Detter J.C."/>
            <person name="Goker M."/>
            <person name="Woyke T."/>
            <person name="Bristow J."/>
            <person name="Eisen J.A."/>
            <person name="Markowitz V."/>
            <person name="Hugenholtz P."/>
            <person name="Klenk H.P."/>
            <person name="Kyrpides N.C."/>
        </authorList>
    </citation>
    <scope>NUCLEOTIDE SEQUENCE</scope>
    <source>
        <strain evidence="5">DSM 17368 / JCM 12287 / NRRL B-23963</strain>
    </source>
</reference>
<dbReference type="Gene3D" id="2.130.10.10">
    <property type="entry name" value="YVTN repeat-like/Quinoprotein amine dehydrogenase"/>
    <property type="match status" value="4"/>
</dbReference>
<dbReference type="InterPro" id="IPR036278">
    <property type="entry name" value="Sialidase_sf"/>
</dbReference>
<dbReference type="EMBL" id="CP003156">
    <property type="protein sequence ID" value="AEV32651.1"/>
    <property type="molecule type" value="Genomic_DNA"/>
</dbReference>
<organism evidence="4 5">
    <name type="scientific">Owenweeksia hongkongensis (strain DSM 17368 / CIP 108786 / JCM 12287 / NRRL B-23963 / UST20020801)</name>
    <dbReference type="NCBI Taxonomy" id="926562"/>
    <lineage>
        <taxon>Bacteria</taxon>
        <taxon>Pseudomonadati</taxon>
        <taxon>Bacteroidota</taxon>
        <taxon>Flavobacteriia</taxon>
        <taxon>Flavobacteriales</taxon>
        <taxon>Owenweeksiaceae</taxon>
        <taxon>Owenweeksia</taxon>
    </lineage>
</organism>
<dbReference type="InterPro" id="IPR031778">
    <property type="entry name" value="Sortilin_N"/>
</dbReference>
<evidence type="ECO:0000256" key="2">
    <source>
        <dbReference type="SAM" id="MobiDB-lite"/>
    </source>
</evidence>
<dbReference type="OrthoDB" id="9764804at2"/>
<dbReference type="Proteomes" id="UP000005631">
    <property type="component" value="Chromosome"/>
</dbReference>
<evidence type="ECO:0000259" key="3">
    <source>
        <dbReference type="Pfam" id="PF15902"/>
    </source>
</evidence>
<accession>G8R011</accession>
<feature type="domain" description="Sortilin N-terminal" evidence="3">
    <location>
        <begin position="127"/>
        <end position="302"/>
    </location>
</feature>
<dbReference type="SUPFAM" id="SSF50939">
    <property type="entry name" value="Sialidases"/>
    <property type="match status" value="2"/>
</dbReference>
<dbReference type="CDD" id="cd15482">
    <property type="entry name" value="Sialidase_non-viral"/>
    <property type="match status" value="3"/>
</dbReference>
<proteinExistence type="predicted"/>
<sequence length="1029" mass="114486">MFKRIFFAGLSLCLYTTAVGQDSNPVANLSGKELFGDIKARQIGPALMSGRVTDLEPHPTDARVLYVGTAGGGVWKSSDGGATVYSVFDDYPQSIGNIAVDPNNPQTVWVGTGEIWTRNSTSIGYGLYKTTDGGNNWDEVPGFEKSERISSIEINPNNSDEIYIGVLGALWGDSENRGVYKTTDGGKTWNKIFYIGPGTGVSDLVMDLTNPNILYASMWEFRRTGWSFNSGGEKSALYKSTDGGKNWKKIHKGFPSGKLGRIAFAMAPSNSQILYTAIEAEKDSEKGLYRSDDGGASWKHLNNDFGIVVRPFYFSRIVVDPRNPDILVKGGLFGSLSRDGGKTFKSLGNMHADIHDITYDIKDSDRMYVGTDGGLYRSWDAGTTMEMVENMPVSQFYHIDVDDKTPYNVYGGLQDNGSWYGPTSSPGGVEARDWNRIGYGDGFRVLKHPTKDIIYSEMQGAENVWRYDIKKNQQKTVQPLKAEGDPKLRFNWNAPMTTSAHKPDRLYIGSQFVHRSDDMGDTWEKVSPDLTTNDPKKQNQENSGGLSKDNSGAENHTTIFTIAESPLDENILWVGTDDGNVQLTTDGGKKWKNLVGNIEGLPKNTWVYHIEASHHDKGTAYAVFDGHTKNDMNTYVYKTSDYGKTWKSLATPNIEGFARAFQEDLKNPNLLFLGTELGLYISIDGGTSWKKFTNNFPATAVHYLTMQKNTLDLVAGTHGRGVIIIDDVAILRELTPENLEKDVHFFSTKPAMMMEESGFGGASTETQFVGPNPTRQAVISYYLKKRHTFGKMTMEIQDMDGNLISEIGPNKSRGINIVTWNYATRQPKVAKGKSFAYGGFVSPNVEAGTYKAVLKKGKETYETEFTVLNDSTSLITPEERKMNREFTMELYNMTEQLAYMVYEIDETIATAEKLKKADPAAAKTAQAVIDDLNGLKKTLVTTTGDNYVGRAENELREDMLDLYSKIATRFDKPTPAEYDNLKVVVDEYGEAQKKFEKIKDGSVKKMQKQLEKSEMDSPEIESFESFIKG</sequence>
<feature type="compositionally biased region" description="Basic and acidic residues" evidence="2">
    <location>
        <begin position="518"/>
        <end position="527"/>
    </location>
</feature>
<feature type="region of interest" description="Disordered" evidence="2">
    <location>
        <begin position="518"/>
        <end position="553"/>
    </location>
</feature>
<dbReference type="eggNOG" id="COG4447">
    <property type="taxonomic scope" value="Bacteria"/>
</dbReference>
<dbReference type="PANTHER" id="PTHR43739">
    <property type="entry name" value="XYLOGLUCANASE (EUROFUNG)"/>
    <property type="match status" value="1"/>
</dbReference>
<evidence type="ECO:0000313" key="4">
    <source>
        <dbReference type="EMBL" id="AEV32651.1"/>
    </source>
</evidence>
<dbReference type="Pfam" id="PF15902">
    <property type="entry name" value="Sortilin-Vps10"/>
    <property type="match status" value="1"/>
</dbReference>
<dbReference type="GO" id="GO:0010411">
    <property type="term" value="P:xyloglucan metabolic process"/>
    <property type="evidence" value="ECO:0007669"/>
    <property type="project" value="TreeGrafter"/>
</dbReference>
<dbReference type="STRING" id="926562.Oweho_1663"/>
<evidence type="ECO:0000256" key="1">
    <source>
        <dbReference type="ARBA" id="ARBA00022737"/>
    </source>
</evidence>
<dbReference type="AlphaFoldDB" id="G8R011"/>
<protein>
    <submittedName>
        <fullName evidence="4">BNR/Asp-box repeat protein</fullName>
    </submittedName>
</protein>
<dbReference type="PATRIC" id="fig|926562.3.peg.1666"/>
<dbReference type="PANTHER" id="PTHR43739:SF5">
    <property type="entry name" value="EXO-ALPHA-SIALIDASE"/>
    <property type="match status" value="1"/>
</dbReference>
<dbReference type="InterPro" id="IPR015943">
    <property type="entry name" value="WD40/YVTN_repeat-like_dom_sf"/>
</dbReference>
<keyword evidence="1" id="KW-0677">Repeat</keyword>
<gene>
    <name evidence="4" type="ordered locus">Oweho_1663</name>
</gene>